<comment type="caution">
    <text evidence="1">The sequence shown here is derived from an EMBL/GenBank/DDBJ whole genome shotgun (WGS) entry which is preliminary data.</text>
</comment>
<dbReference type="EMBL" id="JAPKFM010000024">
    <property type="protein sequence ID" value="MCX2966194.1"/>
    <property type="molecule type" value="Genomic_DNA"/>
</dbReference>
<protein>
    <submittedName>
        <fullName evidence="1">Uncharacterized protein</fullName>
    </submittedName>
</protein>
<dbReference type="AlphaFoldDB" id="A0A9X3I744"/>
<gene>
    <name evidence="1" type="ORF">OSB52_19095</name>
</gene>
<evidence type="ECO:0000313" key="1">
    <source>
        <dbReference type="EMBL" id="MCX2966194.1"/>
    </source>
</evidence>
<keyword evidence="2" id="KW-1185">Reference proteome</keyword>
<name>A0A9X3I744_9ACTN</name>
<evidence type="ECO:0000313" key="2">
    <source>
        <dbReference type="Proteomes" id="UP001143347"/>
    </source>
</evidence>
<dbReference type="RefSeq" id="WP_266063104.1">
    <property type="nucleotide sequence ID" value="NZ_JAPKFM010000024.1"/>
</dbReference>
<organism evidence="1 2">
    <name type="scientific">Gordonia aquimaris</name>
    <dbReference type="NCBI Taxonomy" id="2984863"/>
    <lineage>
        <taxon>Bacteria</taxon>
        <taxon>Bacillati</taxon>
        <taxon>Actinomycetota</taxon>
        <taxon>Actinomycetes</taxon>
        <taxon>Mycobacteriales</taxon>
        <taxon>Gordoniaceae</taxon>
        <taxon>Gordonia</taxon>
    </lineage>
</organism>
<reference evidence="1" key="1">
    <citation type="submission" date="2022-10" db="EMBL/GenBank/DDBJ databases">
        <title>WGS of marine actinomycetes from Thailand.</title>
        <authorList>
            <person name="Thawai C."/>
        </authorList>
    </citation>
    <scope>NUCLEOTIDE SEQUENCE</scope>
    <source>
        <strain evidence="1">SW21</strain>
    </source>
</reference>
<sequence>MNDAAHGGDPCTALRRMVSDLTAVASRGAHCPSTCAELRAAAAALNNSDPRFWGGADGVDPAVVADLIAASLAHQLRTDAIANPEVGRYVAAGRRYFADLAVQYRQHTPV</sequence>
<dbReference type="Proteomes" id="UP001143347">
    <property type="component" value="Unassembled WGS sequence"/>
</dbReference>
<accession>A0A9X3I744</accession>
<proteinExistence type="predicted"/>